<dbReference type="EMBL" id="JAQIFT010000006">
    <property type="protein sequence ID" value="MDA3730023.1"/>
    <property type="molecule type" value="Genomic_DNA"/>
</dbReference>
<evidence type="ECO:0000256" key="1">
    <source>
        <dbReference type="ARBA" id="ARBA00001946"/>
    </source>
</evidence>
<dbReference type="AlphaFoldDB" id="A0AA42IYI4"/>
<organism evidence="7 8">
    <name type="scientific">Holtiella tumoricola</name>
    <dbReference type="NCBI Taxonomy" id="3018743"/>
    <lineage>
        <taxon>Bacteria</taxon>
        <taxon>Bacillati</taxon>
        <taxon>Bacillota</taxon>
        <taxon>Clostridia</taxon>
        <taxon>Lachnospirales</taxon>
        <taxon>Cellulosilyticaceae</taxon>
        <taxon>Holtiella</taxon>
    </lineage>
</organism>
<dbReference type="PANTHER" id="PTHR11603">
    <property type="entry name" value="AAA FAMILY ATPASE"/>
    <property type="match status" value="1"/>
</dbReference>
<keyword evidence="4" id="KW-0460">Magnesium</keyword>
<dbReference type="InterPro" id="IPR002716">
    <property type="entry name" value="PIN_dom"/>
</dbReference>
<dbReference type="InterPro" id="IPR002792">
    <property type="entry name" value="TRAM_dom"/>
</dbReference>
<reference evidence="7" key="1">
    <citation type="journal article" date="2023" name="Int. J. Syst. Evol. Microbiol.">
        <title>&lt;i&gt;Holtiella tumoricola&lt;/i&gt; gen. nov. sp. nov., isolated from a human clinical sample.</title>
        <authorList>
            <person name="Allen-Vercoe E."/>
            <person name="Daigneault M.C."/>
            <person name="Vancuren S.J."/>
            <person name="Cochrane K."/>
            <person name="O'Neal L.L."/>
            <person name="Sankaranarayanan K."/>
            <person name="Lawson P.A."/>
        </authorList>
    </citation>
    <scope>NUCLEOTIDE SEQUENCE</scope>
    <source>
        <strain evidence="7">CC70A</strain>
    </source>
</reference>
<evidence type="ECO:0000313" key="8">
    <source>
        <dbReference type="Proteomes" id="UP001169242"/>
    </source>
</evidence>
<dbReference type="PROSITE" id="PS50926">
    <property type="entry name" value="TRAM"/>
    <property type="match status" value="1"/>
</dbReference>
<dbReference type="SUPFAM" id="SSF88723">
    <property type="entry name" value="PIN domain-like"/>
    <property type="match status" value="1"/>
</dbReference>
<comment type="caution">
    <text evidence="7">The sequence shown here is derived from an EMBL/GenBank/DDBJ whole genome shotgun (WGS) entry which is preliminary data.</text>
</comment>
<keyword evidence="5" id="KW-0472">Membrane</keyword>
<dbReference type="GO" id="GO:0016787">
    <property type="term" value="F:hydrolase activity"/>
    <property type="evidence" value="ECO:0007669"/>
    <property type="project" value="UniProtKB-KW"/>
</dbReference>
<evidence type="ECO:0000256" key="3">
    <source>
        <dbReference type="ARBA" id="ARBA00022801"/>
    </source>
</evidence>
<dbReference type="PANTHER" id="PTHR11603:SF147">
    <property type="entry name" value="MEMBRANE PROTEIN"/>
    <property type="match status" value="1"/>
</dbReference>
<keyword evidence="5" id="KW-1133">Transmembrane helix</keyword>
<dbReference type="RefSeq" id="WP_271010767.1">
    <property type="nucleotide sequence ID" value="NZ_JAQIFT010000006.1"/>
</dbReference>
<feature type="domain" description="TRAM" evidence="6">
    <location>
        <begin position="289"/>
        <end position="355"/>
    </location>
</feature>
<proteinExistence type="predicted"/>
<keyword evidence="3" id="KW-0378">Hydrolase</keyword>
<evidence type="ECO:0000256" key="2">
    <source>
        <dbReference type="ARBA" id="ARBA00022722"/>
    </source>
</evidence>
<name>A0AA42IYI4_9FIRM</name>
<dbReference type="CDD" id="cd09877">
    <property type="entry name" value="PIN_YacL-like"/>
    <property type="match status" value="1"/>
</dbReference>
<evidence type="ECO:0000256" key="5">
    <source>
        <dbReference type="SAM" id="Phobius"/>
    </source>
</evidence>
<accession>A0AA42IYI4</accession>
<gene>
    <name evidence="7" type="ORF">PBV87_00650</name>
</gene>
<feature type="transmembrane region" description="Helical" evidence="5">
    <location>
        <begin position="7"/>
        <end position="24"/>
    </location>
</feature>
<dbReference type="Pfam" id="PF01938">
    <property type="entry name" value="TRAM"/>
    <property type="match status" value="1"/>
</dbReference>
<sequence length="355" mass="39678">MEKIIRFLISGIIAGIASIMVVDLQEKQIIPSNFGDTLQGSLKFLYEYKELIVFIIIFGLMFITIGAFISKKITPKIEAKLAKASMIETLIYIIGFAIGLGIANLIGNPLLTSQSDMMNILWGILLYLALGYIGIYIVHIKKDEIKGWFSKKDNNTLWSAPKILDTSVIIDGRILDIIKTQFIEGKIIIPTFVLDELRHIADSSDKLKRNRGRRGLDILNEMQNLKQPPIEVMDIDFRNIKEVDVKLIKLAEQIHGAVVTNDFNLNKVAQLQKVTVLNINDLSNAVKPVVLPNEEMVITIIKEGKEQEQGIGYLNDGTMIVVENGRKAVGETKTVQVTSVLQTSAGRMIFAKIIK</sequence>
<comment type="cofactor">
    <cofactor evidence="1">
        <name>Mg(2+)</name>
        <dbReference type="ChEBI" id="CHEBI:18420"/>
    </cofactor>
</comment>
<feature type="transmembrane region" description="Helical" evidence="5">
    <location>
        <begin position="90"/>
        <end position="107"/>
    </location>
</feature>
<evidence type="ECO:0000256" key="4">
    <source>
        <dbReference type="ARBA" id="ARBA00022842"/>
    </source>
</evidence>
<keyword evidence="5" id="KW-0812">Transmembrane</keyword>
<keyword evidence="2" id="KW-0540">Nuclease</keyword>
<dbReference type="InterPro" id="IPR029060">
    <property type="entry name" value="PIN-like_dom_sf"/>
</dbReference>
<evidence type="ECO:0000259" key="6">
    <source>
        <dbReference type="PROSITE" id="PS50926"/>
    </source>
</evidence>
<dbReference type="SMART" id="SM00670">
    <property type="entry name" value="PINc"/>
    <property type="match status" value="1"/>
</dbReference>
<evidence type="ECO:0000313" key="7">
    <source>
        <dbReference type="EMBL" id="MDA3730023.1"/>
    </source>
</evidence>
<dbReference type="GO" id="GO:0004518">
    <property type="term" value="F:nuclease activity"/>
    <property type="evidence" value="ECO:0007669"/>
    <property type="project" value="UniProtKB-KW"/>
</dbReference>
<dbReference type="Proteomes" id="UP001169242">
    <property type="component" value="Unassembled WGS sequence"/>
</dbReference>
<keyword evidence="8" id="KW-1185">Reference proteome</keyword>
<feature type="transmembrane region" description="Helical" evidence="5">
    <location>
        <begin position="51"/>
        <end position="69"/>
    </location>
</feature>
<dbReference type="Gene3D" id="3.40.50.1010">
    <property type="entry name" value="5'-nuclease"/>
    <property type="match status" value="1"/>
</dbReference>
<dbReference type="Pfam" id="PF01850">
    <property type="entry name" value="PIN"/>
    <property type="match status" value="1"/>
</dbReference>
<protein>
    <submittedName>
        <fullName evidence="7">TRAM domain-containing protein</fullName>
    </submittedName>
</protein>
<dbReference type="InterPro" id="IPR052041">
    <property type="entry name" value="Nucleic_acid_metab_PIN/TRAM"/>
</dbReference>
<feature type="transmembrane region" description="Helical" evidence="5">
    <location>
        <begin position="119"/>
        <end position="138"/>
    </location>
</feature>